<protein>
    <submittedName>
        <fullName evidence="1">Uncharacterized protein</fullName>
    </submittedName>
</protein>
<organism evidence="1 2">
    <name type="scientific">Colletotrichum truncatum</name>
    <name type="common">Anthracnose fungus</name>
    <name type="synonym">Colletotrichum capsici</name>
    <dbReference type="NCBI Taxonomy" id="5467"/>
    <lineage>
        <taxon>Eukaryota</taxon>
        <taxon>Fungi</taxon>
        <taxon>Dikarya</taxon>
        <taxon>Ascomycota</taxon>
        <taxon>Pezizomycotina</taxon>
        <taxon>Sordariomycetes</taxon>
        <taxon>Hypocreomycetidae</taxon>
        <taxon>Glomerellales</taxon>
        <taxon>Glomerellaceae</taxon>
        <taxon>Colletotrichum</taxon>
        <taxon>Colletotrichum truncatum species complex</taxon>
    </lineage>
</organism>
<comment type="caution">
    <text evidence="1">The sequence shown here is derived from an EMBL/GenBank/DDBJ whole genome shotgun (WGS) entry which is preliminary data.</text>
</comment>
<evidence type="ECO:0000313" key="1">
    <source>
        <dbReference type="EMBL" id="KAL0943056.1"/>
    </source>
</evidence>
<sequence>MEPRENPTESQNSLLCNSCQEWSQWTGIEEYGSPLQYSVSYNHLVENTFECLICNFIISRINAWENSKQQNLEKAKLDVGILGPFYFDTKVPEPEPLYERLDTSDSSSDTVSRVWVQLSVTQRENSPGSHEQQDTRRDVPLCTITPSLLLHYSKVEGGKGQLWGVADGEVRFIDLDLMRGWIRDCENSHGEKCVGKYNHKDDMPQGFRVIDTHNMKVMEPDSAVSFVALSYMWSASSDGSKEIQLEKNNLSLLEEPGSLASCSIPDIVLDAIYLCRDLGESYLWVDRLCIIQDDAVTKPAQIGAMDKIYRSATFTIVAALNDRYGKGLPGCSKRPRLPLSSVLRTPRQPEVEGRGVKPNGMTAEVDRSLWNKRGWTFQERVLSKRRLFITEHQAIFECSVTTAEEELTWNAGFVRPTESTVNSETDHNQLELTKTQGEYLAPGNVERKGFSGDVGFYIAEMPSLKDYRDWIESYSSRQLSFGTDIINAFMGVGNVLRDALGTRLLFGLPEKFLTQSLMWSCVGSLARRGEVPHIPSWSWASSLKPVDYQRISGRKPYSQNQLQHIASLVEFYYQDPDKGFRKLEVEQRWMEHETSIAEIACRTELPLTLVQQKARPADWRSDLIWKQSPHNPWEARGHLQLDSQAQSIAALFPGSLVFNTTVASLSIKHFDLPERSPKRGQEAEEDSGGDDVGVEICAENGERVGILNRVSREWIEPREDANGNKRLFDFIVICGALESYSIRKWLAFMRQWDKTWQLCVMMVERLPCEPFVARRVEVGMIQTSMWKDCNPRWETVVLC</sequence>
<evidence type="ECO:0000313" key="2">
    <source>
        <dbReference type="Proteomes" id="UP000805649"/>
    </source>
</evidence>
<gene>
    <name evidence="1" type="ORF">CTRU02_200942</name>
</gene>
<dbReference type="Proteomes" id="UP000805649">
    <property type="component" value="Unassembled WGS sequence"/>
</dbReference>
<name>A0ACC3ZG19_COLTU</name>
<proteinExistence type="predicted"/>
<dbReference type="EMBL" id="VUJX02000001">
    <property type="protein sequence ID" value="KAL0943056.1"/>
    <property type="molecule type" value="Genomic_DNA"/>
</dbReference>
<keyword evidence="2" id="KW-1185">Reference proteome</keyword>
<reference evidence="1 2" key="1">
    <citation type="journal article" date="2020" name="Phytopathology">
        <title>Genome Sequence Resources of Colletotrichum truncatum, C. plurivorum, C. musicola, and C. sojae: Four Species Pathogenic to Soybean (Glycine max).</title>
        <authorList>
            <person name="Rogerio F."/>
            <person name="Boufleur T.R."/>
            <person name="Ciampi-Guillardi M."/>
            <person name="Sukno S.A."/>
            <person name="Thon M.R."/>
            <person name="Massola Junior N.S."/>
            <person name="Baroncelli R."/>
        </authorList>
    </citation>
    <scope>NUCLEOTIDE SEQUENCE [LARGE SCALE GENOMIC DNA]</scope>
    <source>
        <strain evidence="1 2">CMES1059</strain>
    </source>
</reference>
<accession>A0ACC3ZG19</accession>